<evidence type="ECO:0000256" key="1">
    <source>
        <dbReference type="SAM" id="Phobius"/>
    </source>
</evidence>
<keyword evidence="1" id="KW-1133">Transmembrane helix</keyword>
<reference evidence="3" key="1">
    <citation type="submission" date="2017-02" db="UniProtKB">
        <authorList>
            <consortium name="WormBaseParasite"/>
        </authorList>
    </citation>
    <scope>IDENTIFICATION</scope>
</reference>
<name>A0A0M3IAD0_ASCLU</name>
<dbReference type="Proteomes" id="UP000036681">
    <property type="component" value="Unplaced"/>
</dbReference>
<organism evidence="2 3">
    <name type="scientific">Ascaris lumbricoides</name>
    <name type="common">Giant roundworm</name>
    <dbReference type="NCBI Taxonomy" id="6252"/>
    <lineage>
        <taxon>Eukaryota</taxon>
        <taxon>Metazoa</taxon>
        <taxon>Ecdysozoa</taxon>
        <taxon>Nematoda</taxon>
        <taxon>Chromadorea</taxon>
        <taxon>Rhabditida</taxon>
        <taxon>Spirurina</taxon>
        <taxon>Ascaridomorpha</taxon>
        <taxon>Ascaridoidea</taxon>
        <taxon>Ascarididae</taxon>
        <taxon>Ascaris</taxon>
    </lineage>
</organism>
<keyword evidence="2" id="KW-1185">Reference proteome</keyword>
<feature type="transmembrane region" description="Helical" evidence="1">
    <location>
        <begin position="21"/>
        <end position="41"/>
    </location>
</feature>
<keyword evidence="1" id="KW-0472">Membrane</keyword>
<evidence type="ECO:0000313" key="2">
    <source>
        <dbReference type="Proteomes" id="UP000036681"/>
    </source>
</evidence>
<proteinExistence type="predicted"/>
<dbReference type="AlphaFoldDB" id="A0A0M3IAD0"/>
<accession>A0A0M3IAD0</accession>
<keyword evidence="1" id="KW-0812">Transmembrane</keyword>
<sequence length="63" mass="7097">MDKRLTSAASNTSLGKVFRACLFLRFIYVIYAYACTTLMQIQDSVTAYITVNKTTCDSQKFLA</sequence>
<protein>
    <submittedName>
        <fullName evidence="3">VKc domain-containing protein</fullName>
    </submittedName>
</protein>
<evidence type="ECO:0000313" key="3">
    <source>
        <dbReference type="WBParaSite" id="ALUE_0001451701-mRNA-1"/>
    </source>
</evidence>
<dbReference type="WBParaSite" id="ALUE_0001451701-mRNA-1">
    <property type="protein sequence ID" value="ALUE_0001451701-mRNA-1"/>
    <property type="gene ID" value="ALUE_0001451701"/>
</dbReference>